<protein>
    <submittedName>
        <fullName evidence="1">Fuselloviral integrase</fullName>
    </submittedName>
</protein>
<dbReference type="HOGENOM" id="CLU_3371257_0_0_2"/>
<dbReference type="AlphaFoldDB" id="F4B976"/>
<reference evidence="1 2" key="1">
    <citation type="journal article" date="2011" name="Extremophiles">
        <title>Genomic analysis of Acidianus hospitalis W1 a host for studying crenarchaeal virus and plasmid life cycles.</title>
        <authorList>
            <person name="You X.Y."/>
            <person name="Liu C."/>
            <person name="Wang S.Y."/>
            <person name="Jiang C.Y."/>
            <person name="Shah S.A."/>
            <person name="Prangishvili D."/>
            <person name="She Q."/>
            <person name="Liu S.J."/>
            <person name="Garrett R.A."/>
        </authorList>
    </citation>
    <scope>NUCLEOTIDE SEQUENCE [LARGE SCALE GENOMIC DNA]</scope>
    <source>
        <strain evidence="1 2">W1</strain>
    </source>
</reference>
<dbReference type="STRING" id="933801.Ahos_0983"/>
<dbReference type="KEGG" id="aho:Ahos_0983"/>
<dbReference type="EMBL" id="CP002535">
    <property type="protein sequence ID" value="AEE93869.1"/>
    <property type="molecule type" value="Genomic_DNA"/>
</dbReference>
<dbReference type="Proteomes" id="UP000008458">
    <property type="component" value="Chromosome"/>
</dbReference>
<reference key="2">
    <citation type="journal article" date="2011" name="Extremophiles">
        <title>Genomic analyses of Acidianus hospitalis W1 a host for studying crenarchaeal virus and plasmid life cycles.</title>
        <authorList>
            <person name="You X.Y."/>
            <person name="Liu C."/>
            <person name="Wang S.Y."/>
            <person name="Jiang C.Y."/>
            <person name="Shah S.A."/>
            <person name="Prangishvili D."/>
            <person name="Liu S.J."/>
            <person name="Garrett R.A."/>
        </authorList>
    </citation>
    <scope>NUCLEOTIDE SEQUENCE</scope>
    <source>
        <strain>W1</strain>
    </source>
</reference>
<accession>F4B976</accession>
<name>F4B976_ACIHW</name>
<gene>
    <name evidence="1" type="ordered locus">Ahos_0983</name>
</gene>
<evidence type="ECO:0000313" key="1">
    <source>
        <dbReference type="EMBL" id="AEE93869.1"/>
    </source>
</evidence>
<sequence length="34" mass="3894">MGDMPPQCSGRDLNPGHRLERPAYLTGLYYRSEI</sequence>
<keyword evidence="2" id="KW-1185">Reference proteome</keyword>
<evidence type="ECO:0000313" key="2">
    <source>
        <dbReference type="Proteomes" id="UP000008458"/>
    </source>
</evidence>
<organism evidence="1 2">
    <name type="scientific">Acidianus hospitalis (strain W1)</name>
    <dbReference type="NCBI Taxonomy" id="933801"/>
    <lineage>
        <taxon>Archaea</taxon>
        <taxon>Thermoproteota</taxon>
        <taxon>Thermoprotei</taxon>
        <taxon>Sulfolobales</taxon>
        <taxon>Sulfolobaceae</taxon>
        <taxon>Acidianus</taxon>
    </lineage>
</organism>
<proteinExistence type="predicted"/>